<dbReference type="Pfam" id="PF13542">
    <property type="entry name" value="HTH_Tnp_ISL3"/>
    <property type="match status" value="1"/>
</dbReference>
<evidence type="ECO:0000259" key="4">
    <source>
        <dbReference type="Pfam" id="PF14690"/>
    </source>
</evidence>
<feature type="domain" description="Transposase IS204/IS1001/IS1096/IS1165 helix-turn-helix" evidence="3">
    <location>
        <begin position="107"/>
        <end position="153"/>
    </location>
</feature>
<dbReference type="NCBIfam" id="NF033550">
    <property type="entry name" value="transpos_ISL3"/>
    <property type="match status" value="1"/>
</dbReference>
<evidence type="ECO:0000259" key="2">
    <source>
        <dbReference type="Pfam" id="PF01610"/>
    </source>
</evidence>
<dbReference type="Pfam" id="PF14690">
    <property type="entry name" value="Zn_ribbon_ISL3"/>
    <property type="match status" value="1"/>
</dbReference>
<dbReference type="InterPro" id="IPR002560">
    <property type="entry name" value="Transposase_DDE"/>
</dbReference>
<dbReference type="PANTHER" id="PTHR33498:SF1">
    <property type="entry name" value="TRANSPOSASE FOR INSERTION SEQUENCE ELEMENT IS1557"/>
    <property type="match status" value="1"/>
</dbReference>
<protein>
    <submittedName>
        <fullName evidence="5">ISL3 family transposase</fullName>
    </submittedName>
</protein>
<dbReference type="Proteomes" id="UP000475214">
    <property type="component" value="Unassembled WGS sequence"/>
</dbReference>
<proteinExistence type="predicted"/>
<comment type="caution">
    <text evidence="5">The sequence shown here is derived from an EMBL/GenBank/DDBJ whole genome shotgun (WGS) entry which is preliminary data.</text>
</comment>
<accession>A0A6L9SK95</accession>
<sequence>MKNKYRDTFVVSESSRIVQALVGLKNVQVLAYQRCGPDVELLIEQVEVTRFCPSCGAQAQVKDRPVVRYVDLPVFGTPMVLAWRKHRLRCPHERCHRRSWTSGDHRIAAKNCRLTTRCAKWATEQVGRGRAVSDVARELGCDWHTINDAVTTYGEALLQADTKRLTLTTAIGLDETSFVKLRTQRCRQYVTTVADVANHQILEILPTRDFKDVARWVHNQPGSWKGKIRFGALDMSNVYAAVYSVTLPKARQVVDAFHCVQLANRALDEVRRRVQREHTGHRGRRDDPLYRVRRALLTGEERLNEAAQQRLNSLLELGDPHGEVAIAYRVKERLREFYRCTDINTAQAMLTQLIEHCQRPRDAGRTTQTGPDPAQVVRQDLQLPHRPHQQRPHRGAEQSDQADQTHRLRVPQLPQLPSPRPALRRQTQLASAGLHRRPMNPAPRQNPKTR</sequence>
<dbReference type="PANTHER" id="PTHR33498">
    <property type="entry name" value="TRANSPOSASE FOR INSERTION SEQUENCE ELEMENT IS1557"/>
    <property type="match status" value="1"/>
</dbReference>
<feature type="domain" description="Transposase IS204/IS1001/IS1096/IS1165 zinc-finger" evidence="4">
    <location>
        <begin position="51"/>
        <end position="92"/>
    </location>
</feature>
<evidence type="ECO:0000313" key="5">
    <source>
        <dbReference type="EMBL" id="NEE04802.1"/>
    </source>
</evidence>
<feature type="non-terminal residue" evidence="5">
    <location>
        <position position="450"/>
    </location>
</feature>
<dbReference type="InterPro" id="IPR032877">
    <property type="entry name" value="Transposase_HTH"/>
</dbReference>
<organism evidence="5 6">
    <name type="scientific">Phytoactinopolyspora halotolerans</name>
    <dbReference type="NCBI Taxonomy" id="1981512"/>
    <lineage>
        <taxon>Bacteria</taxon>
        <taxon>Bacillati</taxon>
        <taxon>Actinomycetota</taxon>
        <taxon>Actinomycetes</taxon>
        <taxon>Jiangellales</taxon>
        <taxon>Jiangellaceae</taxon>
        <taxon>Phytoactinopolyspora</taxon>
    </lineage>
</organism>
<dbReference type="EMBL" id="JAAGOA010000054">
    <property type="protein sequence ID" value="NEE04802.1"/>
    <property type="molecule type" value="Genomic_DNA"/>
</dbReference>
<gene>
    <name evidence="5" type="ORF">G1H10_32050</name>
</gene>
<feature type="domain" description="Transposase IS204/IS1001/IS1096/IS1165 DDE" evidence="2">
    <location>
        <begin position="171"/>
        <end position="359"/>
    </location>
</feature>
<name>A0A6L9SK95_9ACTN</name>
<evidence type="ECO:0000259" key="3">
    <source>
        <dbReference type="Pfam" id="PF13542"/>
    </source>
</evidence>
<dbReference type="InterPro" id="IPR029261">
    <property type="entry name" value="Transposase_Znf"/>
</dbReference>
<evidence type="ECO:0000313" key="6">
    <source>
        <dbReference type="Proteomes" id="UP000475214"/>
    </source>
</evidence>
<feature type="region of interest" description="Disordered" evidence="1">
    <location>
        <begin position="384"/>
        <end position="450"/>
    </location>
</feature>
<dbReference type="AlphaFoldDB" id="A0A6L9SK95"/>
<keyword evidence="6" id="KW-1185">Reference proteome</keyword>
<dbReference type="Pfam" id="PF01610">
    <property type="entry name" value="DDE_Tnp_ISL3"/>
    <property type="match status" value="1"/>
</dbReference>
<dbReference type="InterPro" id="IPR047951">
    <property type="entry name" value="Transpos_ISL3"/>
</dbReference>
<evidence type="ECO:0000256" key="1">
    <source>
        <dbReference type="SAM" id="MobiDB-lite"/>
    </source>
</evidence>
<reference evidence="5 6" key="1">
    <citation type="submission" date="2020-02" db="EMBL/GenBank/DDBJ databases">
        <authorList>
            <person name="Li X.-J."/>
            <person name="Han X.-M."/>
        </authorList>
    </citation>
    <scope>NUCLEOTIDE SEQUENCE [LARGE SCALE GENOMIC DNA]</scope>
    <source>
        <strain evidence="5 6">CCTCC AB 2017055</strain>
    </source>
</reference>